<reference evidence="3" key="1">
    <citation type="submission" date="2020-12" db="EMBL/GenBank/DDBJ databases">
        <title>Metabolic potential, ecology and presence of endohyphal bacteria is reflected in genomic diversity of Mucoromycotina.</title>
        <authorList>
            <person name="Muszewska A."/>
            <person name="Okrasinska A."/>
            <person name="Steczkiewicz K."/>
            <person name="Drgas O."/>
            <person name="Orlowska M."/>
            <person name="Perlinska-Lenart U."/>
            <person name="Aleksandrzak-Piekarczyk T."/>
            <person name="Szatraj K."/>
            <person name="Zielenkiewicz U."/>
            <person name="Pilsyk S."/>
            <person name="Malc E."/>
            <person name="Mieczkowski P."/>
            <person name="Kruszewska J.S."/>
            <person name="Biernat P."/>
            <person name="Pawlowska J."/>
        </authorList>
    </citation>
    <scope>NUCLEOTIDE SEQUENCE</scope>
    <source>
        <strain evidence="3">WA0000017839</strain>
    </source>
</reference>
<evidence type="ECO:0000313" key="3">
    <source>
        <dbReference type="EMBL" id="KAG2192168.1"/>
    </source>
</evidence>
<gene>
    <name evidence="3" type="ORF">INT47_004324</name>
</gene>
<dbReference type="InterPro" id="IPR005069">
    <property type="entry name" value="Nucl-diP-sugar_transferase"/>
</dbReference>
<name>A0A8H7QGP8_9FUNG</name>
<feature type="domain" description="Nucleotide-diphospho-sugar transferase" evidence="2">
    <location>
        <begin position="84"/>
        <end position="284"/>
    </location>
</feature>
<comment type="similarity">
    <text evidence="1">Belongs to the glycosyltransferase 77 family.</text>
</comment>
<sequence>MPTYSYDSKWKAKTYATPSKDLLDVIKSNVLSHQERITKTDPITKEKTTTTINKDVLLTTVVNSSMMNYTLNWIESLKRTDQNKKFLVFAIDQEVVDVLTHKGYEKNVILVPKEWLKVPLSSDFTLWKNEDYRPITHAKTLIVERLLYMNIIVWFSDVDIVILSPHILDAMLVQITDRPNTHMLFSQEVEHRTVNSGFYLMKPSKITKQFMARIIEKQDEPSNEFTQQKIMNRVLKAMFPRDYVKSPYRLMDLLLYPNGKYFFKMDLPTRLGFKPLMVHVNNSTGDIKEASLIKAGLWFLE</sequence>
<comment type="caution">
    <text evidence="3">The sequence shown here is derived from an EMBL/GenBank/DDBJ whole genome shotgun (WGS) entry which is preliminary data.</text>
</comment>
<accession>A0A8H7QGP8</accession>
<dbReference type="SUPFAM" id="SSF53448">
    <property type="entry name" value="Nucleotide-diphospho-sugar transferases"/>
    <property type="match status" value="1"/>
</dbReference>
<dbReference type="Gene3D" id="3.90.550.10">
    <property type="entry name" value="Spore Coat Polysaccharide Biosynthesis Protein SpsA, Chain A"/>
    <property type="match status" value="1"/>
</dbReference>
<organism evidence="3 4">
    <name type="scientific">Mucor saturninus</name>
    <dbReference type="NCBI Taxonomy" id="64648"/>
    <lineage>
        <taxon>Eukaryota</taxon>
        <taxon>Fungi</taxon>
        <taxon>Fungi incertae sedis</taxon>
        <taxon>Mucoromycota</taxon>
        <taxon>Mucoromycotina</taxon>
        <taxon>Mucoromycetes</taxon>
        <taxon>Mucorales</taxon>
        <taxon>Mucorineae</taxon>
        <taxon>Mucoraceae</taxon>
        <taxon>Mucor</taxon>
    </lineage>
</organism>
<protein>
    <recommendedName>
        <fullName evidence="2">Nucleotide-diphospho-sugar transferase domain-containing protein</fullName>
    </recommendedName>
</protein>
<dbReference type="OrthoDB" id="2189463at2759"/>
<dbReference type="Proteomes" id="UP000603453">
    <property type="component" value="Unassembled WGS sequence"/>
</dbReference>
<dbReference type="PANTHER" id="PTHR47032">
    <property type="entry name" value="UDP-D-XYLOSE:L-FUCOSE ALPHA-1,3-D-XYLOSYLTRANSFERASE-RELATED"/>
    <property type="match status" value="1"/>
</dbReference>
<dbReference type="InterPro" id="IPR052636">
    <property type="entry name" value="UDP-D-xylose:L-fucose_XylT"/>
</dbReference>
<dbReference type="EMBL" id="JAEPRD010000313">
    <property type="protein sequence ID" value="KAG2192168.1"/>
    <property type="molecule type" value="Genomic_DNA"/>
</dbReference>
<dbReference type="InterPro" id="IPR029044">
    <property type="entry name" value="Nucleotide-diphossugar_trans"/>
</dbReference>
<proteinExistence type="inferred from homology"/>
<evidence type="ECO:0000256" key="1">
    <source>
        <dbReference type="ARBA" id="ARBA00007033"/>
    </source>
</evidence>
<evidence type="ECO:0000259" key="2">
    <source>
        <dbReference type="Pfam" id="PF03407"/>
    </source>
</evidence>
<dbReference type="Pfam" id="PF03407">
    <property type="entry name" value="Nucleotid_trans"/>
    <property type="match status" value="1"/>
</dbReference>
<dbReference type="GO" id="GO:0016757">
    <property type="term" value="F:glycosyltransferase activity"/>
    <property type="evidence" value="ECO:0007669"/>
    <property type="project" value="TreeGrafter"/>
</dbReference>
<keyword evidence="4" id="KW-1185">Reference proteome</keyword>
<dbReference type="AlphaFoldDB" id="A0A8H7QGP8"/>
<dbReference type="GO" id="GO:0005794">
    <property type="term" value="C:Golgi apparatus"/>
    <property type="evidence" value="ECO:0007669"/>
    <property type="project" value="TreeGrafter"/>
</dbReference>
<evidence type="ECO:0000313" key="4">
    <source>
        <dbReference type="Proteomes" id="UP000603453"/>
    </source>
</evidence>
<dbReference type="PANTHER" id="PTHR47032:SF1">
    <property type="entry name" value="UDP-D-XYLOSE:L-FUCOSE ALPHA-1,3-D-XYLOSYLTRANSFERASE-RELATED"/>
    <property type="match status" value="1"/>
</dbReference>